<dbReference type="GO" id="GO:0009378">
    <property type="term" value="F:four-way junction helicase activity"/>
    <property type="evidence" value="ECO:0007669"/>
    <property type="project" value="TreeGrafter"/>
</dbReference>
<dbReference type="Pfam" id="PF00271">
    <property type="entry name" value="Helicase_C"/>
    <property type="match status" value="1"/>
</dbReference>
<dbReference type="PROSITE" id="PS51192">
    <property type="entry name" value="HELICASE_ATP_BIND_1"/>
    <property type="match status" value="1"/>
</dbReference>
<reference evidence="21 23" key="2">
    <citation type="submission" date="2016-05" db="EMBL/GenBank/DDBJ databases">
        <authorList>
            <person name="Prochazka B."/>
            <person name="Indra A."/>
            <person name="Hasenberger P."/>
            <person name="Blaschitz M."/>
            <person name="Wagner L."/>
            <person name="Wewalka G."/>
            <person name="Sorschag S."/>
            <person name="Schmid D."/>
            <person name="Ruppitsch W."/>
        </authorList>
    </citation>
    <scope>NUCLEOTIDE SEQUENCE [LARGE SCALE GENOMIC DNA]</scope>
    <source>
        <strain evidence="21 23">974010_12</strain>
    </source>
</reference>
<dbReference type="CDD" id="cd18794">
    <property type="entry name" value="SF2_C_RecQ"/>
    <property type="match status" value="1"/>
</dbReference>
<dbReference type="Pfam" id="PF09382">
    <property type="entry name" value="RQC"/>
    <property type="match status" value="1"/>
</dbReference>
<sequence>METTGQADPYRAQALHALKEYFGFDAFRHPQEEVIHDLIHGNDLLVLMPTGGGKSLCYQIPALVRTGVAIVVSPLIALMEDQVAALKLQGIRAAYYNSSLSSEEARLVLKQLHANELNLLYIAPERLMNTSFLERLKECSLSLFAIDEAHCISQWGHDFRPEYATLGLLKTHFPEIPVIALTATADQQTRQDIIKKLNYNPKQFIASFNRPNIHYTVVIKNNPLKQLHHFLQAQNQQSGIIYCGTRNEVERVALKLQELGFKARAYHAGLSYHERREVQSLFRHDRIDIVVATIAFGMGIDKPNVRFVVHYDLPKNIESYYQETGRAGRDGLPAFAVLLFDPADSGRLRGWIATTPSETQQRIETGKLNHILAFAQATHCRRQILLRYFDEPTEKACGYCDVCDNPPQTVDATEDAQKLLSCIYRLRQNYGMTYIIDVLRGSTAEKIQQAGHDRLSTYGIGKTKSANYWKQLAWQLIHREYCYQDINSYNVLRLTKKAVAVLKNEEQVSLSLPQVDLITKSTKNKQRETSSTTNNPLFETLRALRRKLAEEENKPPFMIFSDTTLHQMVRDKPQNLNELLAISGVGQHKLNHYGWHFLKALREYKETVEG</sequence>
<dbReference type="PANTHER" id="PTHR13710:SF105">
    <property type="entry name" value="ATP-DEPENDENT DNA HELICASE Q1"/>
    <property type="match status" value="1"/>
</dbReference>
<evidence type="ECO:0000256" key="2">
    <source>
        <dbReference type="ARBA" id="ARBA00001947"/>
    </source>
</evidence>
<dbReference type="PATRIC" id="fig|455.5.peg.970"/>
<keyword evidence="6" id="KW-0227">DNA damage</keyword>
<dbReference type="PROSITE" id="PS51194">
    <property type="entry name" value="HELICASE_CTER"/>
    <property type="match status" value="1"/>
</dbReference>
<dbReference type="GO" id="GO:0046872">
    <property type="term" value="F:metal ion binding"/>
    <property type="evidence" value="ECO:0007669"/>
    <property type="project" value="UniProtKB-KW"/>
</dbReference>
<dbReference type="InterPro" id="IPR011545">
    <property type="entry name" value="DEAD/DEAH_box_helicase_dom"/>
</dbReference>
<dbReference type="EMBL" id="LNYG01000013">
    <property type="protein sequence ID" value="KTD06718.1"/>
    <property type="molecule type" value="Genomic_DNA"/>
</dbReference>
<feature type="domain" description="Helicase ATP-binding" evidence="18">
    <location>
        <begin position="35"/>
        <end position="203"/>
    </location>
</feature>
<evidence type="ECO:0000256" key="9">
    <source>
        <dbReference type="ARBA" id="ARBA00022833"/>
    </source>
</evidence>
<dbReference type="GO" id="GO:0009432">
    <property type="term" value="P:SOS response"/>
    <property type="evidence" value="ECO:0007669"/>
    <property type="project" value="UniProtKB-UniRule"/>
</dbReference>
<dbReference type="Proteomes" id="UP000093336">
    <property type="component" value="Unassembled WGS sequence"/>
</dbReference>
<dbReference type="GO" id="GO:0043590">
    <property type="term" value="C:bacterial nucleoid"/>
    <property type="evidence" value="ECO:0007669"/>
    <property type="project" value="TreeGrafter"/>
</dbReference>
<dbReference type="GO" id="GO:0006281">
    <property type="term" value="P:DNA repair"/>
    <property type="evidence" value="ECO:0007669"/>
    <property type="project" value="UniProtKB-KW"/>
</dbReference>
<dbReference type="GO" id="GO:0003677">
    <property type="term" value="F:DNA binding"/>
    <property type="evidence" value="ECO:0007669"/>
    <property type="project" value="UniProtKB-KW"/>
</dbReference>
<keyword evidence="13" id="KW-0234">DNA repair</keyword>
<dbReference type="InterPro" id="IPR006293">
    <property type="entry name" value="DNA_helicase_ATP-dep_RecQ_bac"/>
</dbReference>
<dbReference type="Pfam" id="PF16124">
    <property type="entry name" value="RecQ_Zn_bind"/>
    <property type="match status" value="1"/>
</dbReference>
<dbReference type="InterPro" id="IPR014001">
    <property type="entry name" value="Helicase_ATP-bd"/>
</dbReference>
<evidence type="ECO:0000256" key="10">
    <source>
        <dbReference type="ARBA" id="ARBA00022840"/>
    </source>
</evidence>
<name>A0A0W0UFM4_9GAMM</name>
<keyword evidence="10" id="KW-0067">ATP-binding</keyword>
<dbReference type="InterPro" id="IPR027417">
    <property type="entry name" value="P-loop_NTPase"/>
</dbReference>
<evidence type="ECO:0000256" key="7">
    <source>
        <dbReference type="ARBA" id="ARBA00022801"/>
    </source>
</evidence>
<dbReference type="Gene3D" id="3.40.50.300">
    <property type="entry name" value="P-loop containing nucleotide triphosphate hydrolases"/>
    <property type="match status" value="2"/>
</dbReference>
<dbReference type="AlphaFoldDB" id="A0A0W0UFM4"/>
<evidence type="ECO:0000313" key="23">
    <source>
        <dbReference type="Proteomes" id="UP000093336"/>
    </source>
</evidence>
<dbReference type="SMART" id="SM00341">
    <property type="entry name" value="HRDC"/>
    <property type="match status" value="1"/>
</dbReference>
<comment type="catalytic activity">
    <reaction evidence="15">
        <text>Couples ATP hydrolysis with the unwinding of duplex DNA by translocating in the 3'-5' direction.</text>
        <dbReference type="EC" id="5.6.2.4"/>
    </reaction>
</comment>
<protein>
    <recommendedName>
        <fullName evidence="16">DNA helicase RecQ</fullName>
        <ecNumber evidence="16">5.6.2.4</ecNumber>
    </recommendedName>
</protein>
<dbReference type="STRING" id="455.Ljam_0913"/>
<dbReference type="GO" id="GO:0005524">
    <property type="term" value="F:ATP binding"/>
    <property type="evidence" value="ECO:0007669"/>
    <property type="project" value="UniProtKB-KW"/>
</dbReference>
<dbReference type="GO" id="GO:0006310">
    <property type="term" value="P:DNA recombination"/>
    <property type="evidence" value="ECO:0007669"/>
    <property type="project" value="UniProtKB-UniRule"/>
</dbReference>
<evidence type="ECO:0000256" key="8">
    <source>
        <dbReference type="ARBA" id="ARBA00022806"/>
    </source>
</evidence>
<evidence type="ECO:0000313" key="22">
    <source>
        <dbReference type="Proteomes" id="UP000054715"/>
    </source>
</evidence>
<dbReference type="SUPFAM" id="SSF47819">
    <property type="entry name" value="HRDC-like"/>
    <property type="match status" value="1"/>
</dbReference>
<keyword evidence="7" id="KW-0378">Hydrolase</keyword>
<dbReference type="GO" id="GO:0016787">
    <property type="term" value="F:hydrolase activity"/>
    <property type="evidence" value="ECO:0007669"/>
    <property type="project" value="UniProtKB-KW"/>
</dbReference>
<comment type="cofactor">
    <cofactor evidence="2">
        <name>Zn(2+)</name>
        <dbReference type="ChEBI" id="CHEBI:29105"/>
    </cofactor>
</comment>
<evidence type="ECO:0000256" key="11">
    <source>
        <dbReference type="ARBA" id="ARBA00023125"/>
    </source>
</evidence>
<evidence type="ECO:0000256" key="1">
    <source>
        <dbReference type="ARBA" id="ARBA00001946"/>
    </source>
</evidence>
<dbReference type="InterPro" id="IPR018982">
    <property type="entry name" value="RQC_domain"/>
</dbReference>
<dbReference type="InterPro" id="IPR036388">
    <property type="entry name" value="WH-like_DNA-bd_sf"/>
</dbReference>
<keyword evidence="4" id="KW-0479">Metal-binding</keyword>
<keyword evidence="5" id="KW-0547">Nucleotide-binding</keyword>
<reference evidence="20 22" key="1">
    <citation type="submission" date="2015-11" db="EMBL/GenBank/DDBJ databases">
        <title>Genomic analysis of 38 Legionella species identifies large and diverse effector repertoires.</title>
        <authorList>
            <person name="Burstein D."/>
            <person name="Amaro F."/>
            <person name="Zusman T."/>
            <person name="Lifshitz Z."/>
            <person name="Cohen O."/>
            <person name="Gilbert J.A."/>
            <person name="Pupko T."/>
            <person name="Shuman H.A."/>
            <person name="Segal G."/>
        </authorList>
    </citation>
    <scope>NUCLEOTIDE SEQUENCE [LARGE SCALE GENOMIC DNA]</scope>
    <source>
        <strain evidence="20 22">JA-26-G1-E2</strain>
    </source>
</reference>
<keyword evidence="23" id="KW-1185">Reference proteome</keyword>
<dbReference type="PROSITE" id="PS50967">
    <property type="entry name" value="HRDC"/>
    <property type="match status" value="1"/>
</dbReference>
<feature type="domain" description="HRDC" evidence="17">
    <location>
        <begin position="531"/>
        <end position="610"/>
    </location>
</feature>
<dbReference type="Gene3D" id="1.10.10.10">
    <property type="entry name" value="Winged helix-like DNA-binding domain superfamily/Winged helix DNA-binding domain"/>
    <property type="match status" value="1"/>
</dbReference>
<evidence type="ECO:0000313" key="21">
    <source>
        <dbReference type="EMBL" id="OCH97385.1"/>
    </source>
</evidence>
<dbReference type="Pfam" id="PF00570">
    <property type="entry name" value="HRDC"/>
    <property type="match status" value="1"/>
</dbReference>
<evidence type="ECO:0000313" key="20">
    <source>
        <dbReference type="EMBL" id="KTD06718.1"/>
    </source>
</evidence>
<dbReference type="InterPro" id="IPR044876">
    <property type="entry name" value="HRDC_dom_sf"/>
</dbReference>
<dbReference type="InterPro" id="IPR010997">
    <property type="entry name" value="HRDC-like_sf"/>
</dbReference>
<comment type="caution">
    <text evidence="20">The sequence shown here is derived from an EMBL/GenBank/DDBJ whole genome shotgun (WGS) entry which is preliminary data.</text>
</comment>
<dbReference type="Gene3D" id="1.10.150.80">
    <property type="entry name" value="HRDC domain"/>
    <property type="match status" value="1"/>
</dbReference>
<keyword evidence="9" id="KW-0862">Zinc</keyword>
<dbReference type="CDD" id="cd17920">
    <property type="entry name" value="DEXHc_RecQ"/>
    <property type="match status" value="1"/>
</dbReference>
<proteinExistence type="inferred from homology"/>
<dbReference type="InterPro" id="IPR032284">
    <property type="entry name" value="RecQ_Zn-bd"/>
</dbReference>
<keyword evidence="14" id="KW-0413">Isomerase</keyword>
<dbReference type="GO" id="GO:0006260">
    <property type="term" value="P:DNA replication"/>
    <property type="evidence" value="ECO:0007669"/>
    <property type="project" value="InterPro"/>
</dbReference>
<dbReference type="NCBIfam" id="TIGR00614">
    <property type="entry name" value="recQ_fam"/>
    <property type="match status" value="1"/>
</dbReference>
<keyword evidence="12" id="KW-0233">DNA recombination</keyword>
<dbReference type="EC" id="5.6.2.4" evidence="16"/>
<evidence type="ECO:0000256" key="15">
    <source>
        <dbReference type="ARBA" id="ARBA00034617"/>
    </source>
</evidence>
<dbReference type="InterPro" id="IPR004589">
    <property type="entry name" value="DNA_helicase_ATP-dep_RecQ"/>
</dbReference>
<dbReference type="InterPro" id="IPR001650">
    <property type="entry name" value="Helicase_C-like"/>
</dbReference>
<dbReference type="SUPFAM" id="SSF52540">
    <property type="entry name" value="P-loop containing nucleoside triphosphate hydrolases"/>
    <property type="match status" value="2"/>
</dbReference>
<keyword evidence="8 20" id="KW-0347">Helicase</keyword>
<evidence type="ECO:0000256" key="14">
    <source>
        <dbReference type="ARBA" id="ARBA00023235"/>
    </source>
</evidence>
<keyword evidence="11" id="KW-0238">DNA-binding</keyword>
<evidence type="ECO:0000256" key="13">
    <source>
        <dbReference type="ARBA" id="ARBA00023204"/>
    </source>
</evidence>
<dbReference type="GO" id="GO:0030894">
    <property type="term" value="C:replisome"/>
    <property type="evidence" value="ECO:0007669"/>
    <property type="project" value="TreeGrafter"/>
</dbReference>
<dbReference type="SMART" id="SM00490">
    <property type="entry name" value="HELICc"/>
    <property type="match status" value="1"/>
</dbReference>
<dbReference type="Proteomes" id="UP000054715">
    <property type="component" value="Unassembled WGS sequence"/>
</dbReference>
<dbReference type="NCBIfam" id="TIGR01389">
    <property type="entry name" value="recQ"/>
    <property type="match status" value="1"/>
</dbReference>
<dbReference type="SMART" id="SM00956">
    <property type="entry name" value="RQC"/>
    <property type="match status" value="1"/>
</dbReference>
<dbReference type="Pfam" id="PF00270">
    <property type="entry name" value="DEAD"/>
    <property type="match status" value="1"/>
</dbReference>
<evidence type="ECO:0000256" key="4">
    <source>
        <dbReference type="ARBA" id="ARBA00022723"/>
    </source>
</evidence>
<accession>A0A0W0UFM4</accession>
<dbReference type="RefSeq" id="WP_058448958.1">
    <property type="nucleotide sequence ID" value="NZ_CAAAJF010000012.1"/>
</dbReference>
<evidence type="ECO:0000259" key="17">
    <source>
        <dbReference type="PROSITE" id="PS50967"/>
    </source>
</evidence>
<dbReference type="SMART" id="SM00487">
    <property type="entry name" value="DEXDc"/>
    <property type="match status" value="1"/>
</dbReference>
<evidence type="ECO:0000256" key="3">
    <source>
        <dbReference type="ARBA" id="ARBA00005446"/>
    </source>
</evidence>
<dbReference type="GO" id="GO:0043138">
    <property type="term" value="F:3'-5' DNA helicase activity"/>
    <property type="evidence" value="ECO:0007669"/>
    <property type="project" value="UniProtKB-EC"/>
</dbReference>
<dbReference type="InterPro" id="IPR002121">
    <property type="entry name" value="HRDC_dom"/>
</dbReference>
<evidence type="ECO:0000256" key="6">
    <source>
        <dbReference type="ARBA" id="ARBA00022763"/>
    </source>
</evidence>
<dbReference type="FunFam" id="3.40.50.300:FF:000156">
    <property type="entry name" value="ATP-dependent DNA helicase recQ"/>
    <property type="match status" value="1"/>
</dbReference>
<dbReference type="EMBL" id="LYOZ01000039">
    <property type="protein sequence ID" value="OCH97385.1"/>
    <property type="molecule type" value="Genomic_DNA"/>
</dbReference>
<organism evidence="20 22">
    <name type="scientific">Legionella jamestowniensis</name>
    <dbReference type="NCBI Taxonomy" id="455"/>
    <lineage>
        <taxon>Bacteria</taxon>
        <taxon>Pseudomonadati</taxon>
        <taxon>Pseudomonadota</taxon>
        <taxon>Gammaproteobacteria</taxon>
        <taxon>Legionellales</taxon>
        <taxon>Legionellaceae</taxon>
        <taxon>Legionella</taxon>
    </lineage>
</organism>
<evidence type="ECO:0000256" key="12">
    <source>
        <dbReference type="ARBA" id="ARBA00023172"/>
    </source>
</evidence>
<gene>
    <name evidence="20" type="primary">recQ</name>
    <name evidence="21" type="ORF">A8135_14550</name>
    <name evidence="20" type="ORF">Ljam_0913</name>
</gene>
<evidence type="ECO:0000259" key="18">
    <source>
        <dbReference type="PROSITE" id="PS51192"/>
    </source>
</evidence>
<feature type="domain" description="Helicase C-terminal" evidence="19">
    <location>
        <begin position="223"/>
        <end position="371"/>
    </location>
</feature>
<dbReference type="PANTHER" id="PTHR13710">
    <property type="entry name" value="DNA HELICASE RECQ FAMILY MEMBER"/>
    <property type="match status" value="1"/>
</dbReference>
<dbReference type="FunFam" id="3.40.50.300:FF:000296">
    <property type="entry name" value="ATP-dependent DNA helicase RecQ"/>
    <property type="match status" value="1"/>
</dbReference>
<comment type="similarity">
    <text evidence="3">Belongs to the helicase family. RecQ subfamily.</text>
</comment>
<evidence type="ECO:0000256" key="5">
    <source>
        <dbReference type="ARBA" id="ARBA00022741"/>
    </source>
</evidence>
<evidence type="ECO:0000256" key="16">
    <source>
        <dbReference type="NCBIfam" id="TIGR01389"/>
    </source>
</evidence>
<evidence type="ECO:0000259" key="19">
    <source>
        <dbReference type="PROSITE" id="PS51194"/>
    </source>
</evidence>
<dbReference type="GO" id="GO:0005737">
    <property type="term" value="C:cytoplasm"/>
    <property type="evidence" value="ECO:0007669"/>
    <property type="project" value="TreeGrafter"/>
</dbReference>
<comment type="cofactor">
    <cofactor evidence="1">
        <name>Mg(2+)</name>
        <dbReference type="ChEBI" id="CHEBI:18420"/>
    </cofactor>
</comment>
<dbReference type="FunFam" id="1.10.10.10:FF:000175">
    <property type="entry name" value="ATP-dependent DNA helicase RecQ"/>
    <property type="match status" value="1"/>
</dbReference>
<dbReference type="OrthoDB" id="9760034at2"/>